<dbReference type="PROSITE" id="PS51257">
    <property type="entry name" value="PROKAR_LIPOPROTEIN"/>
    <property type="match status" value="1"/>
</dbReference>
<dbReference type="InterPro" id="IPR024520">
    <property type="entry name" value="DUF3558"/>
</dbReference>
<accession>A0A2W4JQI0</accession>
<sequence length="176" mass="18471">MRYGHLAKVAITLAGLALLAGCDDGPEGQSGDGQASERSPLDVSAYRGDKVCDLLPKEKLSAAGFTDPGEPLTFMGGIDGCEWREDGILALSLVDESLESADVASDSKYRSSESGTLGGYPSVTAWFPNTETCNVYVEAGPKAYLELQVRDFGTGEKQCDLGEDLLGAAVEQLKAG</sequence>
<gene>
    <name evidence="1" type="ORF">DIU77_01080</name>
</gene>
<dbReference type="STRING" id="1111738.GCA_000427905_01848"/>
<protein>
    <submittedName>
        <fullName evidence="1">DUF3558 domain-containing protein</fullName>
    </submittedName>
</protein>
<comment type="caution">
    <text evidence="1">The sequence shown here is derived from an EMBL/GenBank/DDBJ whole genome shotgun (WGS) entry which is preliminary data.</text>
</comment>
<dbReference type="Pfam" id="PF12079">
    <property type="entry name" value="DUF3558"/>
    <property type="match status" value="1"/>
</dbReference>
<reference evidence="1" key="1">
    <citation type="submission" date="2018-05" db="EMBL/GenBank/DDBJ databases">
        <authorList>
            <person name="Lanie J.A."/>
            <person name="Ng W.-L."/>
            <person name="Kazmierczak K.M."/>
            <person name="Andrzejewski T.M."/>
            <person name="Davidsen T.M."/>
            <person name="Wayne K.J."/>
            <person name="Tettelin H."/>
            <person name="Glass J.I."/>
            <person name="Rusch D."/>
            <person name="Podicherti R."/>
            <person name="Tsui H.-C.T."/>
            <person name="Winkler M.E."/>
        </authorList>
    </citation>
    <scope>NUCLEOTIDE SEQUENCE</scope>
    <source>
        <strain evidence="1">ZC4RG45</strain>
    </source>
</reference>
<dbReference type="AlphaFoldDB" id="A0A2W4JQI0"/>
<evidence type="ECO:0000313" key="1">
    <source>
        <dbReference type="EMBL" id="PZN01313.1"/>
    </source>
</evidence>
<proteinExistence type="predicted"/>
<dbReference type="EMBL" id="QGUI01000022">
    <property type="protein sequence ID" value="PZN01313.1"/>
    <property type="molecule type" value="Genomic_DNA"/>
</dbReference>
<organism evidence="1">
    <name type="scientific">Thermocrispum agreste</name>
    <dbReference type="NCBI Taxonomy" id="37925"/>
    <lineage>
        <taxon>Bacteria</taxon>
        <taxon>Bacillati</taxon>
        <taxon>Actinomycetota</taxon>
        <taxon>Actinomycetes</taxon>
        <taxon>Pseudonocardiales</taxon>
        <taxon>Pseudonocardiaceae</taxon>
        <taxon>Thermocrispum</taxon>
    </lineage>
</organism>
<name>A0A2W4JQI0_9PSEU</name>